<feature type="domain" description="Dermonecrotic toxin N-terminal" evidence="2">
    <location>
        <begin position="373"/>
        <end position="608"/>
    </location>
</feature>
<protein>
    <submittedName>
        <fullName evidence="3">Dermonecrotic toxin domain-containing protein</fullName>
    </submittedName>
</protein>
<proteinExistence type="predicted"/>
<dbReference type="InterPro" id="IPR046673">
    <property type="entry name" value="ToxA_N"/>
</dbReference>
<evidence type="ECO:0000259" key="2">
    <source>
        <dbReference type="Pfam" id="PF20178"/>
    </source>
</evidence>
<dbReference type="RefSeq" id="WP_394504650.1">
    <property type="nucleotide sequence ID" value="NZ_JBIEIL010000003.1"/>
</dbReference>
<name>A0ABW7D880_9PSED</name>
<keyword evidence="4" id="KW-1185">Reference proteome</keyword>
<sequence length="1535" mass="170014">MSEIPSPSAVDVVTQLVTGPSLGEVASKTLRPALKKLYPDQDIDPQSSMVVRPTWHLQADQVVPGRHLVESLTDTLVRLALSGTTVTYLDGEHYLTLQPDQRSAVQLPVKISAIGLLLNQLAPLLFIAYKEQHVRYWDDFTYPGQPRWQQMSQALRNLWTSDAAPDRDTVQQAMVAAVSHHPDKAGRLPNDKYKTRACLIDVDQGEGDTQQHLTLLDTAVLIGNDDKRIVIMTHSVIHGFRNFESLEELGESLPRRYWDAAASTDLKWRLVEPQGDFFDYQACALIALEADALGSINFFQGASLRNSYPHAGTAGNPHAPTPRLKPHMELLRPMLPAWLDNAPAADQTRYSRHLLDLATVQHTNLGKTFQSEVASLHAFTLNALKQQMLKDHPKAGEVKIEDIQITITSLVVWGTFVLPGNTQTHTLSLVELALQNLAGQPIGNKTVGYQDGSAVPQWMTASYLEQLVGSVDIGKTYPAHLQKLLIDDSEQATALQGLYTSQLPIELPLLALQHKIQGKAGITEQGYRYVVAALASTEDERYVDRDEIVIRPLAFIAHRSSAKADTVENMFIIGPREVSKGPCVLYRPLFEMALMQFPSHANLLYQIQHSHELRESVLAWLADDVRFNYSQFVFTASLPSVWTIPQLLVNPTTALDMSGAVALAKATIATPLLATLHERNVQAVITQADRQSVSDAEARWATLKHGGWLLFNAALPFLGRSLGAAAWVWQIMDDLQEISDVANQQSGKTAWAALADILLALGMVLAHRAAVGDRPHSESIIEEQPPTTTPTVELPTSKPAQLPDVVDGALPISHEISVNRFTPLKRSPVALTAVLDSFQIAKPRGIGMAASEGAYRHLYPRQKQWFAAVGKRWFEVTINEHGDVQIIDSRQKAARIGPLISRTANGEWVIDLRLRLRGGGLDSALEALQKVNKMGARQLTAEISAFDKTMDTKRQQRNADHTAFLEALPATRTAARERYLATLDAQNQAYGKNIEQIKALNQKQPIPNYRTVMKERLEMRLFLGQEWLELHSKDFQSSLETIQAMLAEESRFEAEAFVQTFEKMTDQTQAIIDKMELAQNRFDELTLIGNDAVEVIKSYRDALPGYDLNDLKLLQISLGQEICVKPGDTVTHTNVYQALSTLVEEAALNIQSTLNLTADESLDNLRERIDVLSTAAERFTSVDQRFGDLLIDHSEQINTERLQLVRKRVNEFKARADAKLVELLRFKHLLEPMPGPSRPPSAATSTRRIIKTRSQGTLVGERKKSLDGEDTGLVEIRTTLTGVIATFEEQSPGVWVEQRTVRPAPPQASPDLKKSMREGQALIDGLAAFHRGVEARLKRGQRIPVEAEEQYHNHAAVLRAANAAIDEALTASNLTADLKKPTEALGHQLDEAANGLIEKGTRTRISMVKQQAPTAAGVQWLKDQGEVTIAQTVIRHRIKGKTPDFLDEYEIRDVKTHKALCYAHFHYSSAQAPAAPFPPGHMKTVGQRFMRGAYEPRLLGDQALIDIHRSNISSTSALALFSTPATPVASGSAPL</sequence>
<evidence type="ECO:0000256" key="1">
    <source>
        <dbReference type="SAM" id="MobiDB-lite"/>
    </source>
</evidence>
<evidence type="ECO:0000313" key="4">
    <source>
        <dbReference type="Proteomes" id="UP001605918"/>
    </source>
</evidence>
<gene>
    <name evidence="3" type="ORF">ACGSLL_07910</name>
</gene>
<feature type="region of interest" description="Disordered" evidence="1">
    <location>
        <begin position="775"/>
        <end position="798"/>
    </location>
</feature>
<accession>A0ABW7D880</accession>
<evidence type="ECO:0000313" key="3">
    <source>
        <dbReference type="EMBL" id="MFG6204282.1"/>
    </source>
</evidence>
<organism evidence="3 4">
    <name type="scientific">Pseudomonas retamae</name>
    <dbReference type="NCBI Taxonomy" id="702110"/>
    <lineage>
        <taxon>Bacteria</taxon>
        <taxon>Pseudomonadati</taxon>
        <taxon>Pseudomonadota</taxon>
        <taxon>Gammaproteobacteria</taxon>
        <taxon>Pseudomonadales</taxon>
        <taxon>Pseudomonadaceae</taxon>
        <taxon>Pseudomonas</taxon>
    </lineage>
</organism>
<comment type="caution">
    <text evidence="3">The sequence shown here is derived from an EMBL/GenBank/DDBJ whole genome shotgun (WGS) entry which is preliminary data.</text>
</comment>
<dbReference type="Proteomes" id="UP001605918">
    <property type="component" value="Unassembled WGS sequence"/>
</dbReference>
<reference evidence="3 4" key="1">
    <citation type="submission" date="2024-10" db="EMBL/GenBank/DDBJ databases">
        <title>Whole genome of Pseudomonas sp Strain RB5.</title>
        <authorList>
            <person name="Selami N."/>
        </authorList>
    </citation>
    <scope>NUCLEOTIDE SEQUENCE [LARGE SCALE GENOMIC DNA]</scope>
    <source>
        <strain evidence="3 4">RB5</strain>
    </source>
</reference>
<dbReference type="EMBL" id="JBIEIL010000003">
    <property type="protein sequence ID" value="MFG6204282.1"/>
    <property type="molecule type" value="Genomic_DNA"/>
</dbReference>
<dbReference type="Pfam" id="PF20178">
    <property type="entry name" value="ToxA_N"/>
    <property type="match status" value="1"/>
</dbReference>